<accession>I4EGV5</accession>
<dbReference type="Proteomes" id="UP000004221">
    <property type="component" value="Unassembled WGS sequence"/>
</dbReference>
<organism evidence="1 2">
    <name type="scientific">Nitrolancea hollandica Lb</name>
    <dbReference type="NCBI Taxonomy" id="1129897"/>
    <lineage>
        <taxon>Bacteria</taxon>
        <taxon>Pseudomonadati</taxon>
        <taxon>Thermomicrobiota</taxon>
        <taxon>Thermomicrobia</taxon>
        <taxon>Sphaerobacterales</taxon>
        <taxon>Sphaerobacterineae</taxon>
        <taxon>Sphaerobacteraceae</taxon>
        <taxon>Nitrolancea</taxon>
    </lineage>
</organism>
<dbReference type="AlphaFoldDB" id="I4EGV5"/>
<gene>
    <name evidence="1" type="ORF">NITHO_2830005</name>
</gene>
<proteinExistence type="predicted"/>
<evidence type="ECO:0000313" key="2">
    <source>
        <dbReference type="Proteomes" id="UP000004221"/>
    </source>
</evidence>
<protein>
    <submittedName>
        <fullName evidence="1">Uncharacterized protein</fullName>
    </submittedName>
</protein>
<name>I4EGV5_9BACT</name>
<reference evidence="1 2" key="1">
    <citation type="journal article" date="2012" name="ISME J.">
        <title>Nitrification expanded: discovery, physiology and genomics of a nitrite-oxidizing bacterium from the phylum Chloroflexi.</title>
        <authorList>
            <person name="Sorokin D.Y."/>
            <person name="Lucker S."/>
            <person name="Vejmelkova D."/>
            <person name="Kostrikina N.A."/>
            <person name="Kleerebezem R."/>
            <person name="Rijpstra W.I."/>
            <person name="Damste J.S."/>
            <person name="Le Paslier D."/>
            <person name="Muyzer G."/>
            <person name="Wagner M."/>
            <person name="van Loosdrecht M.C."/>
            <person name="Daims H."/>
        </authorList>
    </citation>
    <scope>NUCLEOTIDE SEQUENCE [LARGE SCALE GENOMIC DNA]</scope>
    <source>
        <strain evidence="2">none</strain>
    </source>
</reference>
<dbReference type="EMBL" id="CAGS01000205">
    <property type="protein sequence ID" value="CCF83917.1"/>
    <property type="molecule type" value="Genomic_DNA"/>
</dbReference>
<comment type="caution">
    <text evidence="1">The sequence shown here is derived from an EMBL/GenBank/DDBJ whole genome shotgun (WGS) entry which is preliminary data.</text>
</comment>
<sequence length="73" mass="8266">MFRTIEAVIDEHGRVCLLEPIHLTAVRRALVVILDEDLTTSVTETPYLSEAALAVDWNRPEEDAAWAHLQPEQ</sequence>
<keyword evidence="2" id="KW-1185">Reference proteome</keyword>
<evidence type="ECO:0000313" key="1">
    <source>
        <dbReference type="EMBL" id="CCF83917.1"/>
    </source>
</evidence>